<dbReference type="AlphaFoldDB" id="A0A847S837"/>
<dbReference type="Gene3D" id="3.40.640.10">
    <property type="entry name" value="Type I PLP-dependent aspartate aminotransferase-like (Major domain)"/>
    <property type="match status" value="1"/>
</dbReference>
<dbReference type="Gene3D" id="3.90.1150.10">
    <property type="entry name" value="Aspartate Aminotransferase, domain 1"/>
    <property type="match status" value="1"/>
</dbReference>
<keyword evidence="9" id="KW-1185">Reference proteome</keyword>
<comment type="caution">
    <text evidence="8">The sequence shown here is derived from an EMBL/GenBank/DDBJ whole genome shotgun (WGS) entry which is preliminary data.</text>
</comment>
<comment type="cofactor">
    <cofactor evidence="1 6 7">
        <name>pyridoxal 5'-phosphate</name>
        <dbReference type="ChEBI" id="CHEBI:597326"/>
    </cofactor>
</comment>
<accession>A0A847S837</accession>
<evidence type="ECO:0000313" key="9">
    <source>
        <dbReference type="Proteomes" id="UP000587991"/>
    </source>
</evidence>
<dbReference type="GO" id="GO:0030170">
    <property type="term" value="F:pyridoxal phosphate binding"/>
    <property type="evidence" value="ECO:0007669"/>
    <property type="project" value="InterPro"/>
</dbReference>
<organism evidence="8 9">
    <name type="scientific">Leeia aquatica</name>
    <dbReference type="NCBI Taxonomy" id="2725557"/>
    <lineage>
        <taxon>Bacteria</taxon>
        <taxon>Pseudomonadati</taxon>
        <taxon>Pseudomonadota</taxon>
        <taxon>Betaproteobacteria</taxon>
        <taxon>Neisseriales</taxon>
        <taxon>Leeiaceae</taxon>
        <taxon>Leeia</taxon>
    </lineage>
</organism>
<dbReference type="Pfam" id="PF00282">
    <property type="entry name" value="Pyridoxal_deC"/>
    <property type="match status" value="1"/>
</dbReference>
<evidence type="ECO:0000256" key="6">
    <source>
        <dbReference type="PIRSR" id="PIRSR602129-50"/>
    </source>
</evidence>
<dbReference type="EMBL" id="JABAIM010000002">
    <property type="protein sequence ID" value="NLR75923.1"/>
    <property type="molecule type" value="Genomic_DNA"/>
</dbReference>
<reference evidence="8 9" key="1">
    <citation type="submission" date="2020-04" db="EMBL/GenBank/DDBJ databases">
        <title>Draft genome of Leeia sp. IMCC25680.</title>
        <authorList>
            <person name="Song J."/>
            <person name="Cho J.-C."/>
        </authorList>
    </citation>
    <scope>NUCLEOTIDE SEQUENCE [LARGE SCALE GENOMIC DNA]</scope>
    <source>
        <strain evidence="8 9">IMCC25680</strain>
    </source>
</reference>
<keyword evidence="8" id="KW-0808">Transferase</keyword>
<comment type="similarity">
    <text evidence="2 7">Belongs to the group II decarboxylase family.</text>
</comment>
<gene>
    <name evidence="8" type="ORF">HF682_12215</name>
</gene>
<dbReference type="PANTHER" id="PTHR45677">
    <property type="entry name" value="GLUTAMATE DECARBOXYLASE-RELATED"/>
    <property type="match status" value="1"/>
</dbReference>
<evidence type="ECO:0000256" key="2">
    <source>
        <dbReference type="ARBA" id="ARBA00009533"/>
    </source>
</evidence>
<dbReference type="GO" id="GO:0016831">
    <property type="term" value="F:carboxy-lyase activity"/>
    <property type="evidence" value="ECO:0007669"/>
    <property type="project" value="UniProtKB-KW"/>
</dbReference>
<evidence type="ECO:0000256" key="7">
    <source>
        <dbReference type="RuleBase" id="RU000382"/>
    </source>
</evidence>
<feature type="modified residue" description="N6-(pyridoxal phosphate)lysine" evidence="6">
    <location>
        <position position="307"/>
    </location>
</feature>
<dbReference type="PANTHER" id="PTHR45677:SF8">
    <property type="entry name" value="CYSTEINE SULFINIC ACID DECARBOXYLASE"/>
    <property type="match status" value="1"/>
</dbReference>
<dbReference type="RefSeq" id="WP_168877550.1">
    <property type="nucleotide sequence ID" value="NZ_JABAIM010000002.1"/>
</dbReference>
<keyword evidence="5 7" id="KW-0456">Lyase</keyword>
<dbReference type="SUPFAM" id="SSF53383">
    <property type="entry name" value="PLP-dependent transferases"/>
    <property type="match status" value="1"/>
</dbReference>
<dbReference type="GO" id="GO:0005737">
    <property type="term" value="C:cytoplasm"/>
    <property type="evidence" value="ECO:0007669"/>
    <property type="project" value="TreeGrafter"/>
</dbReference>
<evidence type="ECO:0000313" key="8">
    <source>
        <dbReference type="EMBL" id="NLR75923.1"/>
    </source>
</evidence>
<evidence type="ECO:0000256" key="3">
    <source>
        <dbReference type="ARBA" id="ARBA00022793"/>
    </source>
</evidence>
<evidence type="ECO:0000256" key="1">
    <source>
        <dbReference type="ARBA" id="ARBA00001933"/>
    </source>
</evidence>
<evidence type="ECO:0000256" key="5">
    <source>
        <dbReference type="ARBA" id="ARBA00023239"/>
    </source>
</evidence>
<dbReference type="InterPro" id="IPR015421">
    <property type="entry name" value="PyrdxlP-dep_Trfase_major"/>
</dbReference>
<protein>
    <submittedName>
        <fullName evidence="8">Aminotransferase class V-fold PLP-dependent enzyme</fullName>
    </submittedName>
</protein>
<dbReference type="GO" id="GO:0019752">
    <property type="term" value="P:carboxylic acid metabolic process"/>
    <property type="evidence" value="ECO:0007669"/>
    <property type="project" value="InterPro"/>
</dbReference>
<dbReference type="GO" id="GO:0008483">
    <property type="term" value="F:transaminase activity"/>
    <property type="evidence" value="ECO:0007669"/>
    <property type="project" value="UniProtKB-KW"/>
</dbReference>
<sequence>MTHTYWMDWSAEQEAEWAQAMDALIARYRSATPTAPRVGGRAHVGPMPQEGISPAAWLEQVQAHGLDHLAAMWRPDCLGHMTSPLPGFMPQLGRLLVALNQNMMKSESSAGLTRLERETVAMLHQRVFQRSARLSEPQHDQVEGVITGGGTLANLMAMWCARKQAFPGEAPWWQQLQQQGYRDAVIIGSRLMHYSFDKASELLALGSAQLLKLEVDAHGSVDLAQLDQTLAACQRERRKVMALVGVAGSTDFCSFDPLHALADRAQRVGAHFHVDAAWGGPFLFAPTMADRLSGIERADTVTLDAHKQLLTPLGCGVLLYREPQRSRDIMTTAPYAVRPDSWDAGRFTLEGSRPANVLYLHAALHLMGEQGYRSVLEKSVADARHLAALIQQHPRLELLLEPVGNVVVFRYLPSSPDWKDTAAIHAFNVRLHKRLRNLGPAFLSRSERVLPGQSGAACTFLRAVINNPLSQPQHLAQLLDDVVRCGLLLEAEVGDGQTAGRRDVVQAA</sequence>
<name>A0A847S837_9NEIS</name>
<dbReference type="InterPro" id="IPR015424">
    <property type="entry name" value="PyrdxlP-dep_Trfase"/>
</dbReference>
<keyword evidence="3" id="KW-0210">Decarboxylase</keyword>
<evidence type="ECO:0000256" key="4">
    <source>
        <dbReference type="ARBA" id="ARBA00022898"/>
    </source>
</evidence>
<dbReference type="Proteomes" id="UP000587991">
    <property type="component" value="Unassembled WGS sequence"/>
</dbReference>
<dbReference type="InterPro" id="IPR015422">
    <property type="entry name" value="PyrdxlP-dep_Trfase_small"/>
</dbReference>
<keyword evidence="8" id="KW-0032">Aminotransferase</keyword>
<keyword evidence="4 6" id="KW-0663">Pyridoxal phosphate</keyword>
<dbReference type="InterPro" id="IPR002129">
    <property type="entry name" value="PyrdxlP-dep_de-COase"/>
</dbReference>
<proteinExistence type="inferred from homology"/>